<dbReference type="OrthoDB" id="3674129at2"/>
<reference evidence="2 3" key="1">
    <citation type="submission" date="2017-07" db="EMBL/GenBank/DDBJ databases">
        <title>Amycolatopsis thailandensis Genome sequencing and assembly.</title>
        <authorList>
            <person name="Kaur N."/>
            <person name="Mayilraj S."/>
        </authorList>
    </citation>
    <scope>NUCLEOTIDE SEQUENCE [LARGE SCALE GENOMIC DNA]</scope>
    <source>
        <strain evidence="2 3">JCM 16380</strain>
    </source>
</reference>
<keyword evidence="3" id="KW-1185">Reference proteome</keyword>
<evidence type="ECO:0000313" key="3">
    <source>
        <dbReference type="Proteomes" id="UP000215223"/>
    </source>
</evidence>
<dbReference type="RefSeq" id="WP_093936924.1">
    <property type="nucleotide sequence ID" value="NZ_NMQT01000102.1"/>
</dbReference>
<dbReference type="Proteomes" id="UP000215223">
    <property type="component" value="Unassembled WGS sequence"/>
</dbReference>
<proteinExistence type="predicted"/>
<name>A0A229RU98_9PSEU</name>
<protein>
    <submittedName>
        <fullName evidence="2">Uncharacterized protein</fullName>
    </submittedName>
</protein>
<dbReference type="AlphaFoldDB" id="A0A229RU98"/>
<feature type="region of interest" description="Disordered" evidence="1">
    <location>
        <begin position="132"/>
        <end position="157"/>
    </location>
</feature>
<feature type="region of interest" description="Disordered" evidence="1">
    <location>
        <begin position="175"/>
        <end position="210"/>
    </location>
</feature>
<comment type="caution">
    <text evidence="2">The sequence shown here is derived from an EMBL/GenBank/DDBJ whole genome shotgun (WGS) entry which is preliminary data.</text>
</comment>
<sequence>MSQPAAEPNPVPGIIAAELQTTARDGADGRSWGWAGQIRSWPGKVIPGTDRQITAAVLTLIGHARWPRDQARDLIALFTLLYRAGWCNDAIIRMLDSSPDGTRQPPWFVDRDTPTVGPLTVHLTRRLHAWIPADPTQQDDTRDITRPPATVPDPPLAGTTFQAWAERMRLVHGDAERRTPAQPSPGDARPDQRPGSRQKASPLERRRETVRRRQRALGALWERSVLEIDPAVTADTALLLDPAVYGAVALAARTGDPAQVTRLRRAVRLARLDAAANPGQELGAGRAAEIQRLAKSITRRDGTALPLGSLARLLADMA</sequence>
<evidence type="ECO:0000313" key="2">
    <source>
        <dbReference type="EMBL" id="OXM50263.1"/>
    </source>
</evidence>
<gene>
    <name evidence="2" type="ORF">CFP71_27915</name>
</gene>
<dbReference type="EMBL" id="NMQT01000102">
    <property type="protein sequence ID" value="OXM50263.1"/>
    <property type="molecule type" value="Genomic_DNA"/>
</dbReference>
<accession>A0A229RU98</accession>
<organism evidence="2 3">
    <name type="scientific">Amycolatopsis thailandensis</name>
    <dbReference type="NCBI Taxonomy" id="589330"/>
    <lineage>
        <taxon>Bacteria</taxon>
        <taxon>Bacillati</taxon>
        <taxon>Actinomycetota</taxon>
        <taxon>Actinomycetes</taxon>
        <taxon>Pseudonocardiales</taxon>
        <taxon>Pseudonocardiaceae</taxon>
        <taxon>Amycolatopsis</taxon>
    </lineage>
</organism>
<evidence type="ECO:0000256" key="1">
    <source>
        <dbReference type="SAM" id="MobiDB-lite"/>
    </source>
</evidence>